<evidence type="ECO:0000256" key="1">
    <source>
        <dbReference type="SAM" id="MobiDB-lite"/>
    </source>
</evidence>
<keyword evidence="4" id="KW-1185">Reference proteome</keyword>
<dbReference type="EMBL" id="POTM01000038">
    <property type="protein sequence ID" value="TLH66574.1"/>
    <property type="molecule type" value="Genomic_DNA"/>
</dbReference>
<dbReference type="InterPro" id="IPR006058">
    <property type="entry name" value="2Fe2S_fd_BS"/>
</dbReference>
<dbReference type="Proteomes" id="UP000309984">
    <property type="component" value="Unassembled WGS sequence"/>
</dbReference>
<dbReference type="AlphaFoldDB" id="A0AA94RBP0"/>
<dbReference type="SUPFAM" id="SSF54292">
    <property type="entry name" value="2Fe-2S ferredoxin-like"/>
    <property type="match status" value="1"/>
</dbReference>
<feature type="domain" description="2Fe-2S ferredoxin-type" evidence="2">
    <location>
        <begin position="47"/>
        <end position="133"/>
    </location>
</feature>
<feature type="region of interest" description="Disordered" evidence="1">
    <location>
        <begin position="1"/>
        <end position="36"/>
    </location>
</feature>
<dbReference type="PROSITE" id="PS00197">
    <property type="entry name" value="2FE2S_FER_1"/>
    <property type="match status" value="1"/>
</dbReference>
<dbReference type="PANTHER" id="PTHR30212">
    <property type="entry name" value="PROTEIN YIIM"/>
    <property type="match status" value="1"/>
</dbReference>
<dbReference type="InterPro" id="IPR036010">
    <property type="entry name" value="2Fe-2S_ferredoxin-like_sf"/>
</dbReference>
<dbReference type="Pfam" id="PF00111">
    <property type="entry name" value="Fer2"/>
    <property type="match status" value="1"/>
</dbReference>
<dbReference type="GO" id="GO:0051537">
    <property type="term" value="F:2 iron, 2 sulfur cluster binding"/>
    <property type="evidence" value="ECO:0007669"/>
    <property type="project" value="InterPro"/>
</dbReference>
<evidence type="ECO:0000313" key="4">
    <source>
        <dbReference type="Proteomes" id="UP000309984"/>
    </source>
</evidence>
<evidence type="ECO:0000313" key="3">
    <source>
        <dbReference type="EMBL" id="TLH66574.1"/>
    </source>
</evidence>
<comment type="caution">
    <text evidence="3">The sequence shown here is derived from an EMBL/GenBank/DDBJ whole genome shotgun (WGS) entry which is preliminary data.</text>
</comment>
<dbReference type="PANTHER" id="PTHR30212:SF2">
    <property type="entry name" value="PROTEIN YIIM"/>
    <property type="match status" value="1"/>
</dbReference>
<dbReference type="InterPro" id="IPR001041">
    <property type="entry name" value="2Fe-2S_ferredoxin-type"/>
</dbReference>
<dbReference type="CDD" id="cd00207">
    <property type="entry name" value="fer2"/>
    <property type="match status" value="1"/>
</dbReference>
<dbReference type="Gene3D" id="3.10.20.30">
    <property type="match status" value="1"/>
</dbReference>
<dbReference type="InterPro" id="IPR012675">
    <property type="entry name" value="Beta-grasp_dom_sf"/>
</dbReference>
<reference evidence="3 4" key="1">
    <citation type="submission" date="2018-01" db="EMBL/GenBank/DDBJ databases">
        <title>Comparative genomics of Mycobacterium mucogenicum and Mycobacterium neoaurum clade members emphasizing tRNA and non-coding RNA.</title>
        <authorList>
            <person name="Behra P.R.K."/>
            <person name="Pettersson B.M.F."/>
            <person name="Das S."/>
            <person name="Dasgupta S."/>
            <person name="Kirsebom L.A."/>
        </authorList>
    </citation>
    <scope>NUCLEOTIDE SEQUENCE [LARGE SCALE GENOMIC DNA]</scope>
    <source>
        <strain evidence="3 4">DSM 45104</strain>
    </source>
</reference>
<sequence length="133" mass="14235">MGLDAGSRPIRGGPQGNSRYSLRPPQRDRERGLPGAAPGCRELVEAFDVVLCRTGRTIHVAQDESVLEALLAAGVRVDSMCHNGLCGTCQTRVLSGDIDHRDSFLSDEERAAGRFMMPCVSRAVGGADIVLDL</sequence>
<accession>A0AA94RBP0</accession>
<organism evidence="3 4">
    <name type="scientific">Mycolicibacterium phocaicum</name>
    <dbReference type="NCBI Taxonomy" id="319706"/>
    <lineage>
        <taxon>Bacteria</taxon>
        <taxon>Bacillati</taxon>
        <taxon>Actinomycetota</taxon>
        <taxon>Actinomycetes</taxon>
        <taxon>Mycobacteriales</taxon>
        <taxon>Mycobacteriaceae</taxon>
        <taxon>Mycolicibacterium</taxon>
    </lineage>
</organism>
<evidence type="ECO:0000259" key="2">
    <source>
        <dbReference type="PROSITE" id="PS51085"/>
    </source>
</evidence>
<gene>
    <name evidence="3" type="ORF">C1S79_15635</name>
</gene>
<name>A0AA94RBP0_9MYCO</name>
<dbReference type="InterPro" id="IPR052353">
    <property type="entry name" value="Benzoxazolinone_Detox_Enz"/>
</dbReference>
<dbReference type="PROSITE" id="PS51085">
    <property type="entry name" value="2FE2S_FER_2"/>
    <property type="match status" value="1"/>
</dbReference>
<proteinExistence type="predicted"/>
<protein>
    <recommendedName>
        <fullName evidence="2">2Fe-2S ferredoxin-type domain-containing protein</fullName>
    </recommendedName>
</protein>